<dbReference type="SMART" id="SM00316">
    <property type="entry name" value="S1"/>
    <property type="match status" value="1"/>
</dbReference>
<dbReference type="GO" id="GO:0005829">
    <property type="term" value="C:cytosol"/>
    <property type="evidence" value="ECO:0007669"/>
    <property type="project" value="TreeGrafter"/>
</dbReference>
<dbReference type="InterPro" id="IPR010213">
    <property type="entry name" value="TF_NusA"/>
</dbReference>
<dbReference type="Gene3D" id="3.30.1480.10">
    <property type="entry name" value="NusA, N-terminal domain"/>
    <property type="match status" value="1"/>
</dbReference>
<keyword evidence="4 7" id="KW-0694">RNA-binding</keyword>
<evidence type="ECO:0000256" key="3">
    <source>
        <dbReference type="ARBA" id="ARBA00022814"/>
    </source>
</evidence>
<evidence type="ECO:0000256" key="7">
    <source>
        <dbReference type="HAMAP-Rule" id="MF_00945"/>
    </source>
</evidence>
<evidence type="ECO:0000259" key="8">
    <source>
        <dbReference type="PROSITE" id="PS50126"/>
    </source>
</evidence>
<dbReference type="FunFam" id="3.30.300.20:FF:000002">
    <property type="entry name" value="Transcription termination/antitermination protein NusA"/>
    <property type="match status" value="1"/>
</dbReference>
<dbReference type="InterPro" id="IPR003029">
    <property type="entry name" value="S1_domain"/>
</dbReference>
<keyword evidence="5 7" id="KW-0805">Transcription regulation</keyword>
<dbReference type="InterPro" id="IPR013735">
    <property type="entry name" value="TF_NusA_N"/>
</dbReference>
<dbReference type="InterPro" id="IPR030842">
    <property type="entry name" value="TF_NusA_bacterial"/>
</dbReference>
<organism evidence="9 10">
    <name type="scientific">Candidatus Jacksonbacteria bacterium RIFCSPLOWO2_02_FULL_44_20</name>
    <dbReference type="NCBI Taxonomy" id="1798460"/>
    <lineage>
        <taxon>Bacteria</taxon>
        <taxon>Candidatus Jacksoniibacteriota</taxon>
    </lineage>
</organism>
<evidence type="ECO:0000256" key="2">
    <source>
        <dbReference type="ARBA" id="ARBA00022490"/>
    </source>
</evidence>
<dbReference type="InterPro" id="IPR015946">
    <property type="entry name" value="KH_dom-like_a/b"/>
</dbReference>
<keyword evidence="3 7" id="KW-0889">Transcription antitermination</keyword>
<dbReference type="GO" id="GO:0031564">
    <property type="term" value="P:transcription antitermination"/>
    <property type="evidence" value="ECO:0007669"/>
    <property type="project" value="UniProtKB-UniRule"/>
</dbReference>
<gene>
    <name evidence="7" type="primary">nusA</name>
    <name evidence="9" type="ORF">A3H61_02770</name>
</gene>
<dbReference type="HAMAP" id="MF_00945_B">
    <property type="entry name" value="NusA_B"/>
    <property type="match status" value="1"/>
</dbReference>
<dbReference type="Proteomes" id="UP000178315">
    <property type="component" value="Unassembled WGS sequence"/>
</dbReference>
<dbReference type="CDD" id="cd22529">
    <property type="entry name" value="KH-II_NusA_rpt2"/>
    <property type="match status" value="1"/>
</dbReference>
<accession>A0A1G2AAQ5</accession>
<dbReference type="PANTHER" id="PTHR22648:SF0">
    <property type="entry name" value="TRANSCRIPTION TERMINATION_ANTITERMINATION PROTEIN NUSA"/>
    <property type="match status" value="1"/>
</dbReference>
<dbReference type="CDD" id="cd02134">
    <property type="entry name" value="KH-II_NusA_rpt1"/>
    <property type="match status" value="1"/>
</dbReference>
<keyword evidence="2 7" id="KW-0963">Cytoplasm</keyword>
<keyword evidence="1 7" id="KW-0806">Transcription termination</keyword>
<name>A0A1G2AAQ5_9BACT</name>
<dbReference type="FunFam" id="3.30.300.20:FF:000005">
    <property type="entry name" value="Transcription termination/antitermination protein NusA"/>
    <property type="match status" value="1"/>
</dbReference>
<dbReference type="NCBIfam" id="TIGR01953">
    <property type="entry name" value="NusA"/>
    <property type="match status" value="1"/>
</dbReference>
<dbReference type="GO" id="GO:0006353">
    <property type="term" value="P:DNA-templated transcription termination"/>
    <property type="evidence" value="ECO:0007669"/>
    <property type="project" value="UniProtKB-UniRule"/>
</dbReference>
<evidence type="ECO:0000256" key="5">
    <source>
        <dbReference type="ARBA" id="ARBA00023015"/>
    </source>
</evidence>
<evidence type="ECO:0000256" key="4">
    <source>
        <dbReference type="ARBA" id="ARBA00022884"/>
    </source>
</evidence>
<evidence type="ECO:0000313" key="10">
    <source>
        <dbReference type="Proteomes" id="UP000178315"/>
    </source>
</evidence>
<dbReference type="Gene3D" id="3.30.300.20">
    <property type="match status" value="2"/>
</dbReference>
<dbReference type="InterPro" id="IPR009019">
    <property type="entry name" value="KH_sf_prok-type"/>
</dbReference>
<dbReference type="Pfam" id="PF26594">
    <property type="entry name" value="KH_NusA_2nd"/>
    <property type="match status" value="1"/>
</dbReference>
<dbReference type="InterPro" id="IPR058582">
    <property type="entry name" value="KH_NusA_2nd"/>
</dbReference>
<dbReference type="InterPro" id="IPR036555">
    <property type="entry name" value="NusA_N_sf"/>
</dbReference>
<comment type="similarity">
    <text evidence="7">Belongs to the NusA family.</text>
</comment>
<dbReference type="Pfam" id="PF08529">
    <property type="entry name" value="NusA_N"/>
    <property type="match status" value="2"/>
</dbReference>
<dbReference type="Pfam" id="PF13184">
    <property type="entry name" value="KH_NusA_1st"/>
    <property type="match status" value="1"/>
</dbReference>
<dbReference type="GO" id="GO:0003700">
    <property type="term" value="F:DNA-binding transcription factor activity"/>
    <property type="evidence" value="ECO:0007669"/>
    <property type="project" value="InterPro"/>
</dbReference>
<sequence>MSPDLYTVIKQICEEKQIPEESVVSTVELALAAAYRKDFADKLQNIHVTLDAQTGNFRVFDMKLVLENVSARIKEEALKLARQKKKAALYMPEFHDHDDEKFNADGVDLNDDDKLIEEGKVLLKFNPRTQITISDAKKIYPDIKVGDEYKEELEVPGDFGRMAAQTAKQVIIQRIREAERSIVFNTYKNREGEMVSGVVQRVEGSVVIIDIGRVNAILPYREQMAGDEYRIGGRLKLVIARVEMTPKGPEVIVSRTHRDLVSKLFELEVPELESGTVEIKAVAREAGSRSKIAVVANEENIDPIGSCVGQRGARVNAVIDELHGEKIDIIEWSANDEKFIASALSPAKVDSVEILDRDERRAKVTVKAEQQSLAIGKGGQNVRLAAKLTLWKIDIVQSETNAVIEISDDEPGDDTENVSQ</sequence>
<comment type="subunit">
    <text evidence="7">Monomer. Binds directly to the core enzyme of the DNA-dependent RNA polymerase and to nascent RNA.</text>
</comment>
<evidence type="ECO:0000256" key="1">
    <source>
        <dbReference type="ARBA" id="ARBA00022472"/>
    </source>
</evidence>
<comment type="subcellular location">
    <subcellularLocation>
        <location evidence="7">Cytoplasm</location>
    </subcellularLocation>
</comment>
<comment type="caution">
    <text evidence="9">The sequence shown here is derived from an EMBL/GenBank/DDBJ whole genome shotgun (WGS) entry which is preliminary data.</text>
</comment>
<comment type="function">
    <text evidence="7">Participates in both transcription termination and antitermination.</text>
</comment>
<dbReference type="InterPro" id="IPR025249">
    <property type="entry name" value="TF_NusA_KH_1st"/>
</dbReference>
<dbReference type="SUPFAM" id="SSF69705">
    <property type="entry name" value="Transcription factor NusA, N-terminal domain"/>
    <property type="match status" value="1"/>
</dbReference>
<evidence type="ECO:0000256" key="6">
    <source>
        <dbReference type="ARBA" id="ARBA00023163"/>
    </source>
</evidence>
<keyword evidence="6 7" id="KW-0804">Transcription</keyword>
<dbReference type="PROSITE" id="PS50126">
    <property type="entry name" value="S1"/>
    <property type="match status" value="1"/>
</dbReference>
<dbReference type="SUPFAM" id="SSF54814">
    <property type="entry name" value="Prokaryotic type KH domain (KH-domain type II)"/>
    <property type="match status" value="2"/>
</dbReference>
<reference evidence="9 10" key="1">
    <citation type="journal article" date="2016" name="Nat. Commun.">
        <title>Thousands of microbial genomes shed light on interconnected biogeochemical processes in an aquifer system.</title>
        <authorList>
            <person name="Anantharaman K."/>
            <person name="Brown C.T."/>
            <person name="Hug L.A."/>
            <person name="Sharon I."/>
            <person name="Castelle C.J."/>
            <person name="Probst A.J."/>
            <person name="Thomas B.C."/>
            <person name="Singh A."/>
            <person name="Wilkins M.J."/>
            <person name="Karaoz U."/>
            <person name="Brodie E.L."/>
            <person name="Williams K.H."/>
            <person name="Hubbard S.S."/>
            <person name="Banfield J.F."/>
        </authorList>
    </citation>
    <scope>NUCLEOTIDE SEQUENCE [LARGE SCALE GENOMIC DNA]</scope>
</reference>
<evidence type="ECO:0000313" key="9">
    <source>
        <dbReference type="EMBL" id="OGY73107.1"/>
    </source>
</evidence>
<dbReference type="AlphaFoldDB" id="A0A1G2AAQ5"/>
<dbReference type="InterPro" id="IPR012340">
    <property type="entry name" value="NA-bd_OB-fold"/>
</dbReference>
<dbReference type="EMBL" id="MHJU01000017">
    <property type="protein sequence ID" value="OGY73107.1"/>
    <property type="molecule type" value="Genomic_DNA"/>
</dbReference>
<proteinExistence type="inferred from homology"/>
<dbReference type="Gene3D" id="2.40.50.140">
    <property type="entry name" value="Nucleic acid-binding proteins"/>
    <property type="match status" value="1"/>
</dbReference>
<dbReference type="GO" id="GO:0003723">
    <property type="term" value="F:RNA binding"/>
    <property type="evidence" value="ECO:0007669"/>
    <property type="project" value="UniProtKB-UniRule"/>
</dbReference>
<dbReference type="CDD" id="cd04455">
    <property type="entry name" value="S1_NusA"/>
    <property type="match status" value="1"/>
</dbReference>
<dbReference type="PROSITE" id="PS50084">
    <property type="entry name" value="KH_TYPE_1"/>
    <property type="match status" value="1"/>
</dbReference>
<dbReference type="SUPFAM" id="SSF50249">
    <property type="entry name" value="Nucleic acid-binding proteins"/>
    <property type="match status" value="1"/>
</dbReference>
<dbReference type="Pfam" id="PF00575">
    <property type="entry name" value="S1"/>
    <property type="match status" value="1"/>
</dbReference>
<feature type="domain" description="S1 motif" evidence="8">
    <location>
        <begin position="192"/>
        <end position="256"/>
    </location>
</feature>
<protein>
    <recommendedName>
        <fullName evidence="7">Transcription termination/antitermination protein NusA</fullName>
    </recommendedName>
</protein>
<dbReference type="PANTHER" id="PTHR22648">
    <property type="entry name" value="TRANSCRIPTION TERMINATION FACTOR NUSA"/>
    <property type="match status" value="1"/>
</dbReference>